<comment type="caution">
    <text evidence="14">The sequence shown here is derived from an EMBL/GenBank/DDBJ whole genome shotgun (WGS) entry which is preliminary data.</text>
</comment>
<organism evidence="14 15">
    <name type="scientific">Dissostichus mawsoni</name>
    <name type="common">Antarctic cod</name>
    <dbReference type="NCBI Taxonomy" id="36200"/>
    <lineage>
        <taxon>Eukaryota</taxon>
        <taxon>Metazoa</taxon>
        <taxon>Chordata</taxon>
        <taxon>Craniata</taxon>
        <taxon>Vertebrata</taxon>
        <taxon>Euteleostomi</taxon>
        <taxon>Actinopterygii</taxon>
        <taxon>Neopterygii</taxon>
        <taxon>Teleostei</taxon>
        <taxon>Neoteleostei</taxon>
        <taxon>Acanthomorphata</taxon>
        <taxon>Eupercaria</taxon>
        <taxon>Perciformes</taxon>
        <taxon>Notothenioidei</taxon>
        <taxon>Nototheniidae</taxon>
        <taxon>Dissostichus</taxon>
    </lineage>
</organism>
<keyword evidence="5 11" id="KW-0297">G-protein coupled receptor</keyword>
<reference evidence="14 15" key="1">
    <citation type="submission" date="2020-03" db="EMBL/GenBank/DDBJ databases">
        <title>Dissostichus mawsoni Genome sequencing and assembly.</title>
        <authorList>
            <person name="Park H."/>
        </authorList>
    </citation>
    <scope>NUCLEOTIDE SEQUENCE [LARGE SCALE GENOMIC DNA]</scope>
    <source>
        <strain evidence="14">DM0001</strain>
        <tissue evidence="14">Muscle</tissue>
    </source>
</reference>
<dbReference type="GO" id="GO:0005886">
    <property type="term" value="C:plasma membrane"/>
    <property type="evidence" value="ECO:0007669"/>
    <property type="project" value="UniProtKB-SubCell"/>
</dbReference>
<sequence length="392" mass="43787">MYGFLLDAVYQLAQPLMSLNEQCGLAVRTSGDAAVAQALNSRVQAAIGTMESSVVHIFKEDRCPSEDCFPNFTDLPGSSDVFNYTSNGTWDAEPEPMSPIIPIIVALYSVVFMVGLAGNCLVMYVIIRYTKMKTATNIYIFNLAVADALVTTTMPFQSTDYLLSSWPFGEVACKVFISIDYYNMFTSIFTLTMMSVDRYVAVCHPIKALDFRTPVKAKIINFPEPYSYWDTLMKICVFIFGFVAPVIIITVCYTLMVLRLKSVRLLSGSREKDRNLRRITRLVLVVVAVFVVCWTPIHIFILVKALSGNIPETTAVMAAYFFCVALGYTNSSLNPILYAFLDENFKRCFRDFCCPGVKGHGDSHGVSRVRSTLRDHSCPTEARGDGRQARPV</sequence>
<feature type="transmembrane region" description="Helical" evidence="12">
    <location>
        <begin position="315"/>
        <end position="341"/>
    </location>
</feature>
<dbReference type="PANTHER" id="PTHR24229">
    <property type="entry name" value="NEUROPEPTIDES RECEPTOR"/>
    <property type="match status" value="1"/>
</dbReference>
<keyword evidence="3 11" id="KW-0812">Transmembrane</keyword>
<evidence type="ECO:0000256" key="9">
    <source>
        <dbReference type="ARBA" id="ARBA00023224"/>
    </source>
</evidence>
<dbReference type="InterPro" id="IPR000276">
    <property type="entry name" value="GPCR_Rhodpsn"/>
</dbReference>
<dbReference type="SUPFAM" id="SSF81321">
    <property type="entry name" value="Family A G protein-coupled receptor-like"/>
    <property type="match status" value="1"/>
</dbReference>
<feature type="transmembrane region" description="Helical" evidence="12">
    <location>
        <begin position="279"/>
        <end position="303"/>
    </location>
</feature>
<evidence type="ECO:0000256" key="2">
    <source>
        <dbReference type="ARBA" id="ARBA00022475"/>
    </source>
</evidence>
<evidence type="ECO:0000256" key="5">
    <source>
        <dbReference type="ARBA" id="ARBA00023040"/>
    </source>
</evidence>
<keyword evidence="7" id="KW-0564">Palmitate</keyword>
<evidence type="ECO:0000256" key="7">
    <source>
        <dbReference type="ARBA" id="ARBA00023139"/>
    </source>
</evidence>
<name>A0A7J5Z8Z7_DISMA</name>
<keyword evidence="2" id="KW-1003">Cell membrane</keyword>
<dbReference type="InterPro" id="IPR017452">
    <property type="entry name" value="GPCR_Rhodpsn_7TM"/>
</dbReference>
<keyword evidence="10" id="KW-0449">Lipoprotein</keyword>
<dbReference type="PROSITE" id="PS50262">
    <property type="entry name" value="G_PROTEIN_RECEP_F1_2"/>
    <property type="match status" value="1"/>
</dbReference>
<gene>
    <name evidence="14" type="ORF">F7725_011281</name>
</gene>
<comment type="similarity">
    <text evidence="11">Belongs to the G-protein coupled receptor 1 family.</text>
</comment>
<keyword evidence="6 12" id="KW-0472">Membrane</keyword>
<feature type="transmembrane region" description="Helical" evidence="12">
    <location>
        <begin position="232"/>
        <end position="258"/>
    </location>
</feature>
<comment type="subcellular location">
    <subcellularLocation>
        <location evidence="1">Cell membrane</location>
        <topology evidence="1">Multi-pass membrane protein</topology>
    </subcellularLocation>
</comment>
<evidence type="ECO:0000313" key="14">
    <source>
        <dbReference type="EMBL" id="KAF3858080.1"/>
    </source>
</evidence>
<accession>A0A7J5Z8Z7</accession>
<keyword evidence="4 12" id="KW-1133">Transmembrane helix</keyword>
<dbReference type="Gene3D" id="1.20.1070.10">
    <property type="entry name" value="Rhodopsin 7-helix transmembrane proteins"/>
    <property type="match status" value="2"/>
</dbReference>
<dbReference type="GO" id="GO:0042923">
    <property type="term" value="F:neuropeptide binding"/>
    <property type="evidence" value="ECO:0007669"/>
    <property type="project" value="TreeGrafter"/>
</dbReference>
<dbReference type="EMBL" id="JAAKFY010000004">
    <property type="protein sequence ID" value="KAF3858080.1"/>
    <property type="molecule type" value="Genomic_DNA"/>
</dbReference>
<dbReference type="GO" id="GO:0038048">
    <property type="term" value="F:dynorphin receptor activity"/>
    <property type="evidence" value="ECO:0007669"/>
    <property type="project" value="TreeGrafter"/>
</dbReference>
<dbReference type="GO" id="GO:0043005">
    <property type="term" value="C:neuron projection"/>
    <property type="evidence" value="ECO:0007669"/>
    <property type="project" value="TreeGrafter"/>
</dbReference>
<evidence type="ECO:0000313" key="15">
    <source>
        <dbReference type="Proteomes" id="UP000518266"/>
    </source>
</evidence>
<dbReference type="GO" id="GO:0019233">
    <property type="term" value="P:sensory perception of pain"/>
    <property type="evidence" value="ECO:0007669"/>
    <property type="project" value="TreeGrafter"/>
</dbReference>
<evidence type="ECO:0000256" key="11">
    <source>
        <dbReference type="RuleBase" id="RU000688"/>
    </source>
</evidence>
<evidence type="ECO:0000256" key="4">
    <source>
        <dbReference type="ARBA" id="ARBA00022989"/>
    </source>
</evidence>
<evidence type="ECO:0000256" key="12">
    <source>
        <dbReference type="SAM" id="Phobius"/>
    </source>
</evidence>
<protein>
    <recommendedName>
        <fullName evidence="13">G-protein coupled receptors family 1 profile domain-containing protein</fullName>
    </recommendedName>
</protein>
<dbReference type="PRINTS" id="PR00384">
    <property type="entry name" value="OPIOIDR"/>
</dbReference>
<evidence type="ECO:0000259" key="13">
    <source>
        <dbReference type="PROSITE" id="PS50262"/>
    </source>
</evidence>
<feature type="domain" description="G-protein coupled receptors family 1 profile" evidence="13">
    <location>
        <begin position="118"/>
        <end position="338"/>
    </location>
</feature>
<evidence type="ECO:0000256" key="1">
    <source>
        <dbReference type="ARBA" id="ARBA00004651"/>
    </source>
</evidence>
<dbReference type="GO" id="GO:0007218">
    <property type="term" value="P:neuropeptide signaling pathway"/>
    <property type="evidence" value="ECO:0007669"/>
    <property type="project" value="TreeGrafter"/>
</dbReference>
<dbReference type="PANTHER" id="PTHR24229:SF1">
    <property type="entry name" value="KAPPA-TYPE OPIOID RECEPTOR"/>
    <property type="match status" value="1"/>
</dbReference>
<dbReference type="AlphaFoldDB" id="A0A7J5Z8Z7"/>
<evidence type="ECO:0000256" key="8">
    <source>
        <dbReference type="ARBA" id="ARBA00023170"/>
    </source>
</evidence>
<dbReference type="Pfam" id="PF00001">
    <property type="entry name" value="7tm_1"/>
    <property type="match status" value="1"/>
</dbReference>
<feature type="transmembrane region" description="Helical" evidence="12">
    <location>
        <begin position="138"/>
        <end position="156"/>
    </location>
</feature>
<dbReference type="Proteomes" id="UP000518266">
    <property type="component" value="Unassembled WGS sequence"/>
</dbReference>
<proteinExistence type="inferred from homology"/>
<keyword evidence="15" id="KW-1185">Reference proteome</keyword>
<dbReference type="PRINTS" id="PR00237">
    <property type="entry name" value="GPCRRHODOPSN"/>
</dbReference>
<evidence type="ECO:0000256" key="6">
    <source>
        <dbReference type="ARBA" id="ARBA00023136"/>
    </source>
</evidence>
<evidence type="ECO:0000256" key="3">
    <source>
        <dbReference type="ARBA" id="ARBA00022692"/>
    </source>
</evidence>
<keyword evidence="9 11" id="KW-0807">Transducer</keyword>
<dbReference type="OrthoDB" id="6076970at2759"/>
<feature type="transmembrane region" description="Helical" evidence="12">
    <location>
        <begin position="100"/>
        <end position="126"/>
    </location>
</feature>
<dbReference type="PROSITE" id="PS00237">
    <property type="entry name" value="G_PROTEIN_RECEP_F1_1"/>
    <property type="match status" value="1"/>
</dbReference>
<evidence type="ECO:0000256" key="10">
    <source>
        <dbReference type="ARBA" id="ARBA00023288"/>
    </source>
</evidence>
<dbReference type="InterPro" id="IPR001418">
    <property type="entry name" value="Opioid_rcpt"/>
</dbReference>
<keyword evidence="8 11" id="KW-0675">Receptor</keyword>